<gene>
    <name evidence="1" type="ORF">J3R30DRAFT_669184</name>
</gene>
<protein>
    <recommendedName>
        <fullName evidence="3">Aminoglycoside phosphotransferase domain-containing protein</fullName>
    </recommendedName>
</protein>
<accession>A0A9W9A5I0</accession>
<evidence type="ECO:0000313" key="1">
    <source>
        <dbReference type="EMBL" id="KAJ4474380.1"/>
    </source>
</evidence>
<dbReference type="Proteomes" id="UP001150266">
    <property type="component" value="Unassembled WGS sequence"/>
</dbReference>
<comment type="caution">
    <text evidence="1">The sequence shown here is derived from an EMBL/GenBank/DDBJ whole genome shotgun (WGS) entry which is preliminary data.</text>
</comment>
<dbReference type="OrthoDB" id="5210591at2759"/>
<evidence type="ECO:0008006" key="3">
    <source>
        <dbReference type="Google" id="ProtNLM"/>
    </source>
</evidence>
<dbReference type="EMBL" id="JAOTPV010000016">
    <property type="protein sequence ID" value="KAJ4474380.1"/>
    <property type="molecule type" value="Genomic_DNA"/>
</dbReference>
<name>A0A9W9A5I0_9AGAR</name>
<dbReference type="AlphaFoldDB" id="A0A9W9A5I0"/>
<organism evidence="1 2">
    <name type="scientific">Lentinula aciculospora</name>
    <dbReference type="NCBI Taxonomy" id="153920"/>
    <lineage>
        <taxon>Eukaryota</taxon>
        <taxon>Fungi</taxon>
        <taxon>Dikarya</taxon>
        <taxon>Basidiomycota</taxon>
        <taxon>Agaricomycotina</taxon>
        <taxon>Agaricomycetes</taxon>
        <taxon>Agaricomycetidae</taxon>
        <taxon>Agaricales</taxon>
        <taxon>Marasmiineae</taxon>
        <taxon>Omphalotaceae</taxon>
        <taxon>Lentinula</taxon>
    </lineage>
</organism>
<sequence>MTISLAEAQNVITKLFSESKHPYVIGISEVQNRDSYSRTRNNTTYILDLAPSAHSAPTHTSFITVSATSEDSDSAYYPNSLSIFVQLITMIHKQTSIPIPEPILDATLSIISYPYLLTPPQPLQSNSIIPLSTARAQHLFTAPQEAFIDLTVGQLLGQLHSGVQNDWFGRSSISQPNEPSYSWQETFVGLLEPLLGHAQEAGINLGVPYKDIRVYLSRAIAFFLFDDVEVPSLIWFTGSEDDIYITRPNDNSPSIQIAAIVPTLAHSLWGDPLLETFFLPPAPSEAVKEGYAGGGGNPLLVFGRQKTKRLWYTVFLALVVLVEREGMGTDSFSDKRPWALDTLKRCTQALKDAPCY</sequence>
<evidence type="ECO:0000313" key="2">
    <source>
        <dbReference type="Proteomes" id="UP001150266"/>
    </source>
</evidence>
<keyword evidence="2" id="KW-1185">Reference proteome</keyword>
<proteinExistence type="predicted"/>
<reference evidence="1" key="1">
    <citation type="submission" date="2022-08" db="EMBL/GenBank/DDBJ databases">
        <title>A Global Phylogenomic Analysis of the Shiitake Genus Lentinula.</title>
        <authorList>
            <consortium name="DOE Joint Genome Institute"/>
            <person name="Sierra-Patev S."/>
            <person name="Min B."/>
            <person name="Naranjo-Ortiz M."/>
            <person name="Looney B."/>
            <person name="Konkel Z."/>
            <person name="Slot J.C."/>
            <person name="Sakamoto Y."/>
            <person name="Steenwyk J.L."/>
            <person name="Rokas A."/>
            <person name="Carro J."/>
            <person name="Camarero S."/>
            <person name="Ferreira P."/>
            <person name="Molpeceres G."/>
            <person name="Ruiz-Duenas F.J."/>
            <person name="Serrano A."/>
            <person name="Henrissat B."/>
            <person name="Drula E."/>
            <person name="Hughes K.W."/>
            <person name="Mata J.L."/>
            <person name="Ishikawa N.K."/>
            <person name="Vargas-Isla R."/>
            <person name="Ushijima S."/>
            <person name="Smith C.A."/>
            <person name="Ahrendt S."/>
            <person name="Andreopoulos W."/>
            <person name="He G."/>
            <person name="Labutti K."/>
            <person name="Lipzen A."/>
            <person name="Ng V."/>
            <person name="Riley R."/>
            <person name="Sandor L."/>
            <person name="Barry K."/>
            <person name="Martinez A.T."/>
            <person name="Xiao Y."/>
            <person name="Gibbons J.G."/>
            <person name="Terashima K."/>
            <person name="Grigoriev I.V."/>
            <person name="Hibbett D.S."/>
        </authorList>
    </citation>
    <scope>NUCLEOTIDE SEQUENCE</scope>
    <source>
        <strain evidence="1">JLM2183</strain>
    </source>
</reference>